<dbReference type="AlphaFoldDB" id="A0AAN6SLQ3"/>
<dbReference type="Proteomes" id="UP001303115">
    <property type="component" value="Unassembled WGS sequence"/>
</dbReference>
<keyword evidence="3" id="KW-1185">Reference proteome</keyword>
<name>A0AAN6SLQ3_9PEZI</name>
<protein>
    <submittedName>
        <fullName evidence="2">Uncharacterized protein</fullName>
    </submittedName>
</protein>
<feature type="region of interest" description="Disordered" evidence="1">
    <location>
        <begin position="245"/>
        <end position="286"/>
    </location>
</feature>
<organism evidence="2 3">
    <name type="scientific">Parachaetomium inaequale</name>
    <dbReference type="NCBI Taxonomy" id="2588326"/>
    <lineage>
        <taxon>Eukaryota</taxon>
        <taxon>Fungi</taxon>
        <taxon>Dikarya</taxon>
        <taxon>Ascomycota</taxon>
        <taxon>Pezizomycotina</taxon>
        <taxon>Sordariomycetes</taxon>
        <taxon>Sordariomycetidae</taxon>
        <taxon>Sordariales</taxon>
        <taxon>Chaetomiaceae</taxon>
        <taxon>Parachaetomium</taxon>
    </lineage>
</organism>
<evidence type="ECO:0000256" key="1">
    <source>
        <dbReference type="SAM" id="MobiDB-lite"/>
    </source>
</evidence>
<evidence type="ECO:0000313" key="2">
    <source>
        <dbReference type="EMBL" id="KAK4031725.1"/>
    </source>
</evidence>
<evidence type="ECO:0000313" key="3">
    <source>
        <dbReference type="Proteomes" id="UP001303115"/>
    </source>
</evidence>
<accession>A0AAN6SLQ3</accession>
<dbReference type="EMBL" id="MU854717">
    <property type="protein sequence ID" value="KAK4031725.1"/>
    <property type="molecule type" value="Genomic_DNA"/>
</dbReference>
<gene>
    <name evidence="2" type="ORF">C8A01DRAFT_21111</name>
</gene>
<sequence length="309" mass="32561">MAPQSCELHFVPLKTPLPPTESAHLLGRVVRSYDDLRWAYTPESPEATLTPARFALFLAEPQHSHDVRLTAHATSSSSAFADFFAGASASTTAAGTVTVAAPRVTTRQLRNEGQYFEALKADGTVRRKLLDMCPVNDQVYLVVGTKSARGGASYERTTHTGRSASRGVSLPLGAAAGAAAMATGVPVIAPDLSGGVVPDLKAGFERDRLAGGTASFTFAGGEAEEVFAVACRVVRRTWRGLGKDMGLGMTQPEYTGGIHFGSDSESDESEDEDGGVDENELSEEDEVALAQGLELGELVVCGPLDLDDE</sequence>
<reference evidence="3" key="1">
    <citation type="journal article" date="2023" name="Mol. Phylogenet. Evol.">
        <title>Genome-scale phylogeny and comparative genomics of the fungal order Sordariales.</title>
        <authorList>
            <person name="Hensen N."/>
            <person name="Bonometti L."/>
            <person name="Westerberg I."/>
            <person name="Brannstrom I.O."/>
            <person name="Guillou S."/>
            <person name="Cros-Aarteil S."/>
            <person name="Calhoun S."/>
            <person name="Haridas S."/>
            <person name="Kuo A."/>
            <person name="Mondo S."/>
            <person name="Pangilinan J."/>
            <person name="Riley R."/>
            <person name="LaButti K."/>
            <person name="Andreopoulos B."/>
            <person name="Lipzen A."/>
            <person name="Chen C."/>
            <person name="Yan M."/>
            <person name="Daum C."/>
            <person name="Ng V."/>
            <person name="Clum A."/>
            <person name="Steindorff A."/>
            <person name="Ohm R.A."/>
            <person name="Martin F."/>
            <person name="Silar P."/>
            <person name="Natvig D.O."/>
            <person name="Lalanne C."/>
            <person name="Gautier V."/>
            <person name="Ament-Velasquez S.L."/>
            <person name="Kruys A."/>
            <person name="Hutchinson M.I."/>
            <person name="Powell A.J."/>
            <person name="Barry K."/>
            <person name="Miller A.N."/>
            <person name="Grigoriev I.V."/>
            <person name="Debuchy R."/>
            <person name="Gladieux P."/>
            <person name="Hiltunen Thoren M."/>
            <person name="Johannesson H."/>
        </authorList>
    </citation>
    <scope>NUCLEOTIDE SEQUENCE [LARGE SCALE GENOMIC DNA]</scope>
    <source>
        <strain evidence="3">CBS 284.82</strain>
    </source>
</reference>
<feature type="compositionally biased region" description="Acidic residues" evidence="1">
    <location>
        <begin position="264"/>
        <end position="286"/>
    </location>
</feature>
<proteinExistence type="predicted"/>
<comment type="caution">
    <text evidence="2">The sequence shown here is derived from an EMBL/GenBank/DDBJ whole genome shotgun (WGS) entry which is preliminary data.</text>
</comment>